<feature type="compositionally biased region" description="Polar residues" evidence="2">
    <location>
        <begin position="495"/>
        <end position="504"/>
    </location>
</feature>
<sequence length="836" mass="89028">MPPPVYVQPKAKDLPPPVRRRATAQCRYAEKSGADFDQACLDFGPHKPHKRGNRRVPLESAGSAAVASSSTASPVLSAIAAHQQSLPADENAASAPVAPDHRSESGVSSSVSSLGALSRGAISLPALGASPAAPLVPDTAARPAPSNTPAATNTSAPTGAAALNAPPAPSNAPATHTPSAPPGALATTQAVSPRPGATSLASSDAAALAQGTDRPSVAASSVNVSAAIANAPPGLARPVATGPAAPAPTALDPPSAPVATHALPFVPPLNPTGSQEVRREEAPTTHSGTYGGETGVEIRARSEGGSSQGLGLSKELGMRLNIGPASDNQSGDSHTFGDSTNAPSQSSTSIRSPLIDPALLEPNTSVSRPRQQSPTPLRTLGSSFSFSDEIVPWSQPSGAPAHTFPSPSPSASQCSGGSPARDGVAHSRHGLSDSSVSRVQNAAVSNDNVGPEGDQTEGSDEDVEDEDGDEGHDAASPTKKRRQADLGGKRRKKQATTPQSSQATLAAPITQKWNPIYGFPDHVETCENRYSTSRPSADDLHFTFNPHYPNKEPGKARKRGREPGSTYDAMTGSQVAYKMVISSEFFEPRAIAHKAMDRIREETFVDKKFSKYLGKWSKDELLEEDLMKIIETSLSCLADCKRDRVMRASYAHARSNQAVVSEEHVKHLETRAERSEEQSKQYREEIQRLAKEEEQRKRREEQANEEIALLKRREEEQRQQSEENTRRLERQIRELQASREKEQGISGSHLLPMLILECLVLRPHPSPSSFALILRPHPSPSSFALILLILRPLPSPSSFTSVLRPWSMAPPRPSFSSVRTTIGVRLWSPVVTARVE</sequence>
<evidence type="ECO:0000256" key="2">
    <source>
        <dbReference type="SAM" id="MobiDB-lite"/>
    </source>
</evidence>
<feature type="compositionally biased region" description="Low complexity" evidence="2">
    <location>
        <begin position="233"/>
        <end position="253"/>
    </location>
</feature>
<keyword evidence="1" id="KW-0175">Coiled coil</keyword>
<feature type="compositionally biased region" description="Low complexity" evidence="2">
    <location>
        <begin position="60"/>
        <end position="78"/>
    </location>
</feature>
<keyword evidence="4" id="KW-1185">Reference proteome</keyword>
<feature type="compositionally biased region" description="Acidic residues" evidence="2">
    <location>
        <begin position="454"/>
        <end position="470"/>
    </location>
</feature>
<feature type="coiled-coil region" evidence="1">
    <location>
        <begin position="665"/>
        <end position="745"/>
    </location>
</feature>
<feature type="compositionally biased region" description="Polar residues" evidence="2">
    <location>
        <begin position="362"/>
        <end position="386"/>
    </location>
</feature>
<evidence type="ECO:0000256" key="1">
    <source>
        <dbReference type="SAM" id="Coils"/>
    </source>
</evidence>
<feature type="compositionally biased region" description="Low complexity" evidence="2">
    <location>
        <begin position="197"/>
        <end position="214"/>
    </location>
</feature>
<feature type="region of interest" description="Disordered" evidence="2">
    <location>
        <begin position="1"/>
        <end position="20"/>
    </location>
</feature>
<protein>
    <submittedName>
        <fullName evidence="3">Uncharacterized protein</fullName>
    </submittedName>
</protein>
<accession>A0A5D3AN77</accession>
<feature type="compositionally biased region" description="Low complexity" evidence="2">
    <location>
        <begin position="303"/>
        <end position="315"/>
    </location>
</feature>
<dbReference type="AlphaFoldDB" id="A0A5D3AN77"/>
<feature type="region of interest" description="Disordered" evidence="2">
    <location>
        <begin position="40"/>
        <end position="114"/>
    </location>
</feature>
<comment type="caution">
    <text evidence="3">The sequence shown here is derived from an EMBL/GenBank/DDBJ whole genome shotgun (WGS) entry which is preliminary data.</text>
</comment>
<name>A0A5D3AN77_9TREE</name>
<reference evidence="3 4" key="1">
    <citation type="submission" date="2017-05" db="EMBL/GenBank/DDBJ databases">
        <title>The Genome Sequence of Tsuchiyaea wingfieldii DSM 27421.</title>
        <authorList>
            <person name="Cuomo C."/>
            <person name="Passer A."/>
            <person name="Billmyre B."/>
            <person name="Heitman J."/>
        </authorList>
    </citation>
    <scope>NUCLEOTIDE SEQUENCE [LARGE SCALE GENOMIC DNA]</scope>
    <source>
        <strain evidence="3 4">DSM 27421</strain>
    </source>
</reference>
<feature type="region of interest" description="Disordered" evidence="2">
    <location>
        <begin position="233"/>
        <end position="508"/>
    </location>
</feature>
<dbReference type="EMBL" id="NIDF01000141">
    <property type="protein sequence ID" value="TYJ52314.1"/>
    <property type="molecule type" value="Genomic_DNA"/>
</dbReference>
<evidence type="ECO:0000313" key="3">
    <source>
        <dbReference type="EMBL" id="TYJ52314.1"/>
    </source>
</evidence>
<evidence type="ECO:0000313" key="4">
    <source>
        <dbReference type="Proteomes" id="UP000322245"/>
    </source>
</evidence>
<feature type="region of interest" description="Disordered" evidence="2">
    <location>
        <begin position="530"/>
        <end position="569"/>
    </location>
</feature>
<organism evidence="3 4">
    <name type="scientific">Cryptococcus floricola</name>
    <dbReference type="NCBI Taxonomy" id="2591691"/>
    <lineage>
        <taxon>Eukaryota</taxon>
        <taxon>Fungi</taxon>
        <taxon>Dikarya</taxon>
        <taxon>Basidiomycota</taxon>
        <taxon>Agaricomycotina</taxon>
        <taxon>Tremellomycetes</taxon>
        <taxon>Tremellales</taxon>
        <taxon>Cryptococcaceae</taxon>
        <taxon>Cryptococcus</taxon>
    </lineage>
</organism>
<feature type="compositionally biased region" description="Polar residues" evidence="2">
    <location>
        <begin position="326"/>
        <end position="351"/>
    </location>
</feature>
<feature type="region of interest" description="Disordered" evidence="2">
    <location>
        <begin position="128"/>
        <end position="214"/>
    </location>
</feature>
<feature type="compositionally biased region" description="Polar residues" evidence="2">
    <location>
        <begin position="432"/>
        <end position="448"/>
    </location>
</feature>
<dbReference type="Proteomes" id="UP000322245">
    <property type="component" value="Unassembled WGS sequence"/>
</dbReference>
<proteinExistence type="predicted"/>
<feature type="compositionally biased region" description="Low complexity" evidence="2">
    <location>
        <begin position="128"/>
        <end position="184"/>
    </location>
</feature>
<gene>
    <name evidence="3" type="ORF">B9479_007072</name>
</gene>
<feature type="compositionally biased region" description="Low complexity" evidence="2">
    <location>
        <begin position="105"/>
        <end position="114"/>
    </location>
</feature>